<name>A0A2C7A6Z5_9PROT</name>
<evidence type="ECO:0000313" key="12">
    <source>
        <dbReference type="EMBL" id="PHK93393.1"/>
    </source>
</evidence>
<evidence type="ECO:0000256" key="10">
    <source>
        <dbReference type="PIRNR" id="PIRNR006268"/>
    </source>
</evidence>
<comment type="catalytic activity">
    <reaction evidence="9 10">
        <text>L-threonyl-[protein] + FAD = FMN-L-threonyl-[protein] + AMP + H(+)</text>
        <dbReference type="Rhea" id="RHEA:36847"/>
        <dbReference type="Rhea" id="RHEA-COMP:11060"/>
        <dbReference type="Rhea" id="RHEA-COMP:11061"/>
        <dbReference type="ChEBI" id="CHEBI:15378"/>
        <dbReference type="ChEBI" id="CHEBI:30013"/>
        <dbReference type="ChEBI" id="CHEBI:57692"/>
        <dbReference type="ChEBI" id="CHEBI:74257"/>
        <dbReference type="ChEBI" id="CHEBI:456215"/>
        <dbReference type="EC" id="2.7.1.180"/>
    </reaction>
</comment>
<comment type="similarity">
    <text evidence="10">Belongs to the ApbE family.</text>
</comment>
<evidence type="ECO:0000256" key="4">
    <source>
        <dbReference type="ARBA" id="ARBA00022679"/>
    </source>
</evidence>
<feature type="binding site" evidence="11">
    <location>
        <position position="181"/>
    </location>
    <ligand>
        <name>Mg(2+)</name>
        <dbReference type="ChEBI" id="CHEBI:18420"/>
    </ligand>
</feature>
<evidence type="ECO:0000256" key="1">
    <source>
        <dbReference type="ARBA" id="ARBA00011955"/>
    </source>
</evidence>
<dbReference type="Gene3D" id="3.10.520.10">
    <property type="entry name" value="ApbE-like domains"/>
    <property type="match status" value="1"/>
</dbReference>
<keyword evidence="3 10" id="KW-0285">Flavoprotein</keyword>
<gene>
    <name evidence="12" type="ORF">CR162_18830</name>
</gene>
<evidence type="ECO:0000313" key="13">
    <source>
        <dbReference type="Proteomes" id="UP000223527"/>
    </source>
</evidence>
<dbReference type="SUPFAM" id="SSF143631">
    <property type="entry name" value="ApbE-like"/>
    <property type="match status" value="1"/>
</dbReference>
<keyword evidence="4 10" id="KW-0808">Transferase</keyword>
<dbReference type="InterPro" id="IPR006311">
    <property type="entry name" value="TAT_signal"/>
</dbReference>
<dbReference type="OrthoDB" id="9778595at2"/>
<evidence type="ECO:0000256" key="11">
    <source>
        <dbReference type="PIRSR" id="PIRSR006268-2"/>
    </source>
</evidence>
<keyword evidence="5 10" id="KW-0479">Metal-binding</keyword>
<dbReference type="InterPro" id="IPR003374">
    <property type="entry name" value="ApbE-like_sf"/>
</dbReference>
<dbReference type="GO" id="GO:0046872">
    <property type="term" value="F:metal ion binding"/>
    <property type="evidence" value="ECO:0007669"/>
    <property type="project" value="UniProtKB-UniRule"/>
</dbReference>
<evidence type="ECO:0000256" key="8">
    <source>
        <dbReference type="ARBA" id="ARBA00031306"/>
    </source>
</evidence>
<evidence type="ECO:0000256" key="6">
    <source>
        <dbReference type="ARBA" id="ARBA00022827"/>
    </source>
</evidence>
<proteinExistence type="inferred from homology"/>
<evidence type="ECO:0000256" key="9">
    <source>
        <dbReference type="ARBA" id="ARBA00048540"/>
    </source>
</evidence>
<feature type="binding site" evidence="11">
    <location>
        <position position="291"/>
    </location>
    <ligand>
        <name>Mg(2+)</name>
        <dbReference type="ChEBI" id="CHEBI:18420"/>
    </ligand>
</feature>
<protein>
    <recommendedName>
        <fullName evidence="2 10">FAD:protein FMN transferase</fullName>
        <ecNumber evidence="1 10">2.7.1.180</ecNumber>
    </recommendedName>
    <alternativeName>
        <fullName evidence="8 10">Flavin transferase</fullName>
    </alternativeName>
</protein>
<dbReference type="PANTHER" id="PTHR30040">
    <property type="entry name" value="THIAMINE BIOSYNTHESIS LIPOPROTEIN APBE"/>
    <property type="match status" value="1"/>
</dbReference>
<comment type="cofactor">
    <cofactor evidence="11">
        <name>Mg(2+)</name>
        <dbReference type="ChEBI" id="CHEBI:18420"/>
    </cofactor>
    <cofactor evidence="11">
        <name>Mn(2+)</name>
        <dbReference type="ChEBI" id="CHEBI:29035"/>
    </cofactor>
    <text evidence="11">Magnesium. Can also use manganese.</text>
</comment>
<dbReference type="EC" id="2.7.1.180" evidence="1 10"/>
<evidence type="ECO:0000256" key="5">
    <source>
        <dbReference type="ARBA" id="ARBA00022723"/>
    </source>
</evidence>
<dbReference type="EMBL" id="PDNU01000048">
    <property type="protein sequence ID" value="PHK93393.1"/>
    <property type="molecule type" value="Genomic_DNA"/>
</dbReference>
<keyword evidence="7 10" id="KW-0460">Magnesium</keyword>
<dbReference type="PROSITE" id="PS51318">
    <property type="entry name" value="TAT"/>
    <property type="match status" value="1"/>
</dbReference>
<dbReference type="InterPro" id="IPR024932">
    <property type="entry name" value="ApbE"/>
</dbReference>
<evidence type="ECO:0000256" key="3">
    <source>
        <dbReference type="ARBA" id="ARBA00022630"/>
    </source>
</evidence>
<keyword evidence="13" id="KW-1185">Reference proteome</keyword>
<reference evidence="12 13" key="1">
    <citation type="submission" date="2017-10" db="EMBL/GenBank/DDBJ databases">
        <authorList>
            <person name="Banno H."/>
            <person name="Chua N.-H."/>
        </authorList>
    </citation>
    <scope>NUCLEOTIDE SEQUENCE [LARGE SCALE GENOMIC DNA]</scope>
    <source>
        <strain evidence="12 13">YW11</strain>
    </source>
</reference>
<comment type="caution">
    <text evidence="12">The sequence shown here is derived from an EMBL/GenBank/DDBJ whole genome shotgun (WGS) entry which is preliminary data.</text>
</comment>
<feature type="binding site" evidence="11">
    <location>
        <position position="295"/>
    </location>
    <ligand>
        <name>Mg(2+)</name>
        <dbReference type="ChEBI" id="CHEBI:18420"/>
    </ligand>
</feature>
<evidence type="ECO:0000256" key="7">
    <source>
        <dbReference type="ARBA" id="ARBA00022842"/>
    </source>
</evidence>
<evidence type="ECO:0000256" key="2">
    <source>
        <dbReference type="ARBA" id="ARBA00016337"/>
    </source>
</evidence>
<sequence>MQPAASRRRVLGIFAAAAGFGLPGIGATRAEAPLLTWTGPVLGATGSIMLHHPDRIAAERLVARCVAEIRRLEALFNLWQAESQLSALNRRGMLVAPAPEMVDLLTTAKQVAAWSDGVFDPTVQPLWLLYRDHFAAEGADPQGPSPHALAEALSLVDHRRLVVSPDRILLTRRGMAVTLNGIAQGYLTDRIVDLLRGGGVAQTLVDMGEARGVGRHPSGRPWRAALENPAASDHPWAELDLTDRALATSADSGFVFDGAGRFTHLLDPRSGQSPRRYRTVSVLAPEATMADAFSTAFALMPEPAIAAALRGRSDVEAHLLRPDGSTALLRGI</sequence>
<organism evidence="12 13">
    <name type="scientific">Teichococcus rhizosphaerae</name>
    <dbReference type="NCBI Taxonomy" id="1335062"/>
    <lineage>
        <taxon>Bacteria</taxon>
        <taxon>Pseudomonadati</taxon>
        <taxon>Pseudomonadota</taxon>
        <taxon>Alphaproteobacteria</taxon>
        <taxon>Acetobacterales</taxon>
        <taxon>Roseomonadaceae</taxon>
        <taxon>Roseomonas</taxon>
    </lineage>
</organism>
<dbReference type="RefSeq" id="WP_099097062.1">
    <property type="nucleotide sequence ID" value="NZ_PDNU01000048.1"/>
</dbReference>
<dbReference type="AlphaFoldDB" id="A0A2C7A6Z5"/>
<dbReference type="Proteomes" id="UP000223527">
    <property type="component" value="Unassembled WGS sequence"/>
</dbReference>
<dbReference type="PANTHER" id="PTHR30040:SF2">
    <property type="entry name" value="FAD:PROTEIN FMN TRANSFERASE"/>
    <property type="match status" value="1"/>
</dbReference>
<dbReference type="PIRSF" id="PIRSF006268">
    <property type="entry name" value="ApbE"/>
    <property type="match status" value="1"/>
</dbReference>
<accession>A0A2C7A6Z5</accession>
<dbReference type="GO" id="GO:0016740">
    <property type="term" value="F:transferase activity"/>
    <property type="evidence" value="ECO:0007669"/>
    <property type="project" value="UniProtKB-UniRule"/>
</dbReference>
<keyword evidence="6 10" id="KW-0274">FAD</keyword>
<dbReference type="Pfam" id="PF02424">
    <property type="entry name" value="ApbE"/>
    <property type="match status" value="1"/>
</dbReference>